<dbReference type="GO" id="GO:0003700">
    <property type="term" value="F:DNA-binding transcription factor activity"/>
    <property type="evidence" value="ECO:0007669"/>
    <property type="project" value="TreeGrafter"/>
</dbReference>
<sequence length="198" mass="21528">MIRKVLAATLAEIASAGYHGLRIEEVATRAGVNKTTVYRRWATKQKLVRDALLSITTDNFVAPDTGSLRGDLLKLARRLAALAAEPQLQGVFRMLFAEGGDPELVEIAGTLRQAIELVPREVFAAAKARGEIGPSVDTALLFQVLDATLKWWLLLEGKVVDDAKMTRLIDLLLDGALSDVSPKPGASKKRRRASARQS</sequence>
<evidence type="ECO:0000256" key="3">
    <source>
        <dbReference type="ARBA" id="ARBA00023163"/>
    </source>
</evidence>
<organism evidence="6 7">
    <name type="scientific">Enhygromyxa salina</name>
    <dbReference type="NCBI Taxonomy" id="215803"/>
    <lineage>
        <taxon>Bacteria</taxon>
        <taxon>Pseudomonadati</taxon>
        <taxon>Myxococcota</taxon>
        <taxon>Polyangia</taxon>
        <taxon>Nannocystales</taxon>
        <taxon>Nannocystaceae</taxon>
        <taxon>Enhygromyxa</taxon>
    </lineage>
</organism>
<dbReference type="InterPro" id="IPR050109">
    <property type="entry name" value="HTH-type_TetR-like_transc_reg"/>
</dbReference>
<proteinExistence type="predicted"/>
<dbReference type="EMBL" id="JMCC02000162">
    <property type="protein sequence ID" value="KIG11960.1"/>
    <property type="molecule type" value="Genomic_DNA"/>
</dbReference>
<dbReference type="InterPro" id="IPR011075">
    <property type="entry name" value="TetR_C"/>
</dbReference>
<evidence type="ECO:0000313" key="6">
    <source>
        <dbReference type="EMBL" id="KIG11960.1"/>
    </source>
</evidence>
<reference evidence="6 7" key="1">
    <citation type="submission" date="2014-12" db="EMBL/GenBank/DDBJ databases">
        <title>Genome assembly of Enhygromyxa salina DSM 15201.</title>
        <authorList>
            <person name="Sharma G."/>
            <person name="Subramanian S."/>
        </authorList>
    </citation>
    <scope>NUCLEOTIDE SEQUENCE [LARGE SCALE GENOMIC DNA]</scope>
    <source>
        <strain evidence="6 7">DSM 15201</strain>
    </source>
</reference>
<dbReference type="AlphaFoldDB" id="A0A0C2CQG8"/>
<dbReference type="SUPFAM" id="SSF48498">
    <property type="entry name" value="Tetracyclin repressor-like, C-terminal domain"/>
    <property type="match status" value="1"/>
</dbReference>
<keyword evidence="3" id="KW-0804">Transcription</keyword>
<keyword evidence="1" id="KW-0805">Transcription regulation</keyword>
<dbReference type="InterPro" id="IPR036271">
    <property type="entry name" value="Tet_transcr_reg_TetR-rel_C_sf"/>
</dbReference>
<evidence type="ECO:0000256" key="1">
    <source>
        <dbReference type="ARBA" id="ARBA00023015"/>
    </source>
</evidence>
<accession>A0A0C2CQG8</accession>
<dbReference type="InterPro" id="IPR001647">
    <property type="entry name" value="HTH_TetR"/>
</dbReference>
<dbReference type="PRINTS" id="PR00455">
    <property type="entry name" value="HTHTETR"/>
</dbReference>
<feature type="DNA-binding region" description="H-T-H motif" evidence="4">
    <location>
        <begin position="22"/>
        <end position="41"/>
    </location>
</feature>
<feature type="domain" description="HTH tetR-type" evidence="5">
    <location>
        <begin position="1"/>
        <end position="59"/>
    </location>
</feature>
<protein>
    <submittedName>
        <fullName evidence="6">Transcriptional regulator, TetR family protein</fullName>
    </submittedName>
</protein>
<dbReference type="PANTHER" id="PTHR30055:SF148">
    <property type="entry name" value="TETR-FAMILY TRANSCRIPTIONAL REGULATOR"/>
    <property type="match status" value="1"/>
</dbReference>
<gene>
    <name evidence="6" type="ORF">DB30_02261</name>
</gene>
<evidence type="ECO:0000313" key="7">
    <source>
        <dbReference type="Proteomes" id="UP000031599"/>
    </source>
</evidence>
<name>A0A0C2CQG8_9BACT</name>
<dbReference type="Pfam" id="PF00440">
    <property type="entry name" value="TetR_N"/>
    <property type="match status" value="1"/>
</dbReference>
<dbReference type="PROSITE" id="PS50977">
    <property type="entry name" value="HTH_TETR_2"/>
    <property type="match status" value="1"/>
</dbReference>
<evidence type="ECO:0000259" key="5">
    <source>
        <dbReference type="PROSITE" id="PS50977"/>
    </source>
</evidence>
<dbReference type="GO" id="GO:0000976">
    <property type="term" value="F:transcription cis-regulatory region binding"/>
    <property type="evidence" value="ECO:0007669"/>
    <property type="project" value="TreeGrafter"/>
</dbReference>
<dbReference type="Pfam" id="PF16859">
    <property type="entry name" value="TetR_C_11"/>
    <property type="match status" value="1"/>
</dbReference>
<dbReference type="PANTHER" id="PTHR30055">
    <property type="entry name" value="HTH-TYPE TRANSCRIPTIONAL REGULATOR RUTR"/>
    <property type="match status" value="1"/>
</dbReference>
<dbReference type="Gene3D" id="1.10.10.60">
    <property type="entry name" value="Homeodomain-like"/>
    <property type="match status" value="1"/>
</dbReference>
<evidence type="ECO:0000256" key="2">
    <source>
        <dbReference type="ARBA" id="ARBA00023125"/>
    </source>
</evidence>
<dbReference type="InterPro" id="IPR009057">
    <property type="entry name" value="Homeodomain-like_sf"/>
</dbReference>
<dbReference type="Proteomes" id="UP000031599">
    <property type="component" value="Unassembled WGS sequence"/>
</dbReference>
<dbReference type="SUPFAM" id="SSF46689">
    <property type="entry name" value="Homeodomain-like"/>
    <property type="match status" value="1"/>
</dbReference>
<comment type="caution">
    <text evidence="6">The sequence shown here is derived from an EMBL/GenBank/DDBJ whole genome shotgun (WGS) entry which is preliminary data.</text>
</comment>
<keyword evidence="2 4" id="KW-0238">DNA-binding</keyword>
<evidence type="ECO:0000256" key="4">
    <source>
        <dbReference type="PROSITE-ProRule" id="PRU00335"/>
    </source>
</evidence>
<dbReference type="Gene3D" id="1.10.357.10">
    <property type="entry name" value="Tetracycline Repressor, domain 2"/>
    <property type="match status" value="1"/>
</dbReference>